<evidence type="ECO:0000256" key="7">
    <source>
        <dbReference type="SAM" id="SignalP"/>
    </source>
</evidence>
<feature type="repeat" description="TPR" evidence="5">
    <location>
        <begin position="141"/>
        <end position="174"/>
    </location>
</feature>
<dbReference type="InterPro" id="IPR011625">
    <property type="entry name" value="A2M_N_BRD"/>
</dbReference>
<dbReference type="InterPro" id="IPR003609">
    <property type="entry name" value="Pan_app"/>
</dbReference>
<keyword evidence="3" id="KW-0677">Repeat</keyword>
<reference evidence="9 10" key="1">
    <citation type="journal article" date="2014" name="Syst. Appl. Microbiol.">
        <title>Microsymbionts of Phaseolus vulgaris in acid and alkaline soils of Mexico.</title>
        <authorList>
            <person name="Verastegui-Valdes M.M."/>
            <person name="Zhang Y.J."/>
            <person name="Rivera-Orduna F.N."/>
            <person name="Cheng H.P."/>
            <person name="Sui X.H."/>
            <person name="Wang E.T."/>
        </authorList>
    </citation>
    <scope>NUCLEOTIDE SEQUENCE [LARGE SCALE GENOMIC DNA]</scope>
    <source>
        <strain evidence="9 10">FG01</strain>
    </source>
</reference>
<dbReference type="InterPro" id="IPR000177">
    <property type="entry name" value="Apple"/>
</dbReference>
<evidence type="ECO:0000256" key="2">
    <source>
        <dbReference type="ARBA" id="ARBA00022729"/>
    </source>
</evidence>
<evidence type="ECO:0000256" key="5">
    <source>
        <dbReference type="PROSITE-ProRule" id="PRU00339"/>
    </source>
</evidence>
<sequence length="1816" mass="194476">MRAFLGLTTLLFALLSLGTPAAAAEADRKVEVTGDADYFGFDLRTEQNVSLDECQARCIADRACRAFTYNPKVKWCFLKSDFNQLNTFKGAIAGKVVETAAGEPDLGAPPRLPFVSDDLLQQARDVKAGLALADDQLGFGVNGLIEAGRNDLTAGNFVAALKAFRGALAITPENGDLWLETARTANRFSGGTDLASEAALAALNGYQLTRTAQSRADALAILAQALDNLQNYRAALQAYKASLDLVQAKTVETAYLDLKERQGFRVTGHTVDADGASPRACVQFSEQLLKNGPDYASFVTLDGVAPKAVEAKGSEICVDGLKHGQRYKLALRPGLPSSVDEVIETPVSLDIYVKDRAPMVRFTGDSFVLPSTARRGIPIVSVNSESANLKLYRVGDRSISSLLTSSQFLTQLDGYSAERIETESGELVWQGSIDIKTDLNKEVVTSFPVDEALPKRKPGVYVLTAASATALSQDWDARATQWFVVSDIGISTYAGTDGLTVFARSLASAKPLAEVELQLVAKNNEVLGTATTDAEGRAIFAAGLIRGTASMVPAVITARKGEDDYVFLDMTRAGFDLSDRGVTGRAAPGPIDIYAWTERGIYRTGETVHAAALARDINGQAIENLPLTFVFLRPDGVEDRRIVSNGGKLGGHTLDLPIQENAMRGTWTMQIFTDPKGSAIGEKQFLVDDFVPDRTEFDLASDAKAIEIGTPIEVAVDGRFLYGAPAAGLTLEGEVAVRPTRENEAFKGYVFGLADEEASEDNRVPLEGLEPLDQDGKAVIALDLGEVPATTQLLNATVTVRMREGGGRAVERALTLPVKPDGPMIGIKPEFSGELAENSVGKFHVIAIDANGAKVAMPGLSWKLISVERNYQWYRDGSAWKYEPVISTKQVANGTVDVTENGAEIAVPVGWGRYRLEIETAAADGPTSSVEFDAGWYVEATSTETPDGLEIALDKANYAIGETAKLKVSPRFAGELLVTVGTENLITTKTATIAETGGEVELPVTAEWGAGGYVTATLYRPGDAQESRMPMRAIGIKWLAVDPADRKLAVGLDAPERTQPRQPLDISLQVRGAGANEDAYVTVAAVDVGILNLTRYEAPDPDGWYFGQRRLGLEIRDLYGRLIDGSLGATGRLRTGGDGGQMPLQGSPPTEKLVAFFSGPVKLDAEGTAHVRFDIPQFNGTARVMAVAWTKSGVGHAVKDVVVRDPIVVTASLPKFLAPGDRAGLRLDIANTDGPAGNYQLQVTTNGPATVEQIAPSQTVQLGAGGKSTVTLPLTGQYPGNGLVTVTLSNAEGLSLEQAVNIPVRPAALPITQRQVVNIAAGSSLTVDDQLLADSLLQGASVSLNVTRSAAFDVPALLMSLDRYPYGCAEQTTSRALPLLYLSELSKQSGLAEDGEVAKRVQEAIYRVLSYQSSSGSFGLWSPGSGDLWLDAYITDFLTRAREQKFDVPEQAMVQALENLQNALSYETNVKDRGNEIAYALYVLARNRKAAISDLRYYADTLLGDFPTPLAKAHIAAALALYGDGGRSQDIFAAAVNMSTGLVNVSLARSDYGSSLRDDAAVLALAAESRPVPPIIPELSKIVAREWEQARYTSTQEQAWMLLAARAVQGGDEDMKLEVNGAQRTGSYAARITGDALIEHPVVIRNHGTDAVSAVVTTVAAPAQPLSAGGEGFTIERTYYTLDGAEANVSEARQNERYVVVLKATESNDWPSRVLITDLLPAGFEIDNPSLVDSAQLSNFEWIGEVQAAHTEFRSDRFVAAFDRSSGDNREITLAYVVRAVTPGTYDHPAASVEDMYRPQFSARTATGRMEVLTAQ</sequence>
<dbReference type="PROSITE" id="PS50005">
    <property type="entry name" value="TPR"/>
    <property type="match status" value="1"/>
</dbReference>
<dbReference type="SMART" id="SM01359">
    <property type="entry name" value="A2M_N_2"/>
    <property type="match status" value="1"/>
</dbReference>
<dbReference type="InterPro" id="IPR002890">
    <property type="entry name" value="MG2"/>
</dbReference>
<gene>
    <name evidence="9" type="ORF">ATY31_08200</name>
</gene>
<dbReference type="Pfam" id="PF07703">
    <property type="entry name" value="A2M_BRD"/>
    <property type="match status" value="1"/>
</dbReference>
<dbReference type="CDD" id="cd01100">
    <property type="entry name" value="APPLE_Factor_XI_like"/>
    <property type="match status" value="1"/>
</dbReference>
<dbReference type="PIRSF" id="PIRSF038980">
    <property type="entry name" value="A2M_bac"/>
    <property type="match status" value="1"/>
</dbReference>
<evidence type="ECO:0000313" key="9">
    <source>
        <dbReference type="EMBL" id="POH34424.1"/>
    </source>
</evidence>
<accession>A0A2S3YS27</accession>
<protein>
    <recommendedName>
        <fullName evidence="8">Apple domain-containing protein</fullName>
    </recommendedName>
</protein>
<dbReference type="SUPFAM" id="SSF48452">
    <property type="entry name" value="TPR-like"/>
    <property type="match status" value="1"/>
</dbReference>
<feature type="signal peptide" evidence="7">
    <location>
        <begin position="1"/>
        <end position="23"/>
    </location>
</feature>
<feature type="coiled-coil region" evidence="6">
    <location>
        <begin position="222"/>
        <end position="249"/>
    </location>
</feature>
<name>A0A2S3YS27_9HYPH</name>
<dbReference type="Pfam" id="PF01835">
    <property type="entry name" value="MG2"/>
    <property type="match status" value="1"/>
</dbReference>
<dbReference type="SUPFAM" id="SSF57414">
    <property type="entry name" value="Hairpin loop containing domain-like"/>
    <property type="match status" value="1"/>
</dbReference>
<dbReference type="InterPro" id="IPR001599">
    <property type="entry name" value="Macroglobln_a2"/>
</dbReference>
<dbReference type="GO" id="GO:0005615">
    <property type="term" value="C:extracellular space"/>
    <property type="evidence" value="ECO:0007669"/>
    <property type="project" value="InterPro"/>
</dbReference>
<dbReference type="Pfam" id="PF17973">
    <property type="entry name" value="bMG10"/>
    <property type="match status" value="1"/>
</dbReference>
<dbReference type="InterPro" id="IPR047565">
    <property type="entry name" value="Alpha-macroglob_thiol-ester_cl"/>
</dbReference>
<dbReference type="InterPro" id="IPR049120">
    <property type="entry name" value="A2M_bMG2"/>
</dbReference>
<organism evidence="9 10">
    <name type="scientific">Sinorhizobium americanum</name>
    <dbReference type="NCBI Taxonomy" id="194963"/>
    <lineage>
        <taxon>Bacteria</taxon>
        <taxon>Pseudomonadati</taxon>
        <taxon>Pseudomonadota</taxon>
        <taxon>Alphaproteobacteria</taxon>
        <taxon>Hyphomicrobiales</taxon>
        <taxon>Rhizobiaceae</taxon>
        <taxon>Sinorhizobium/Ensifer group</taxon>
        <taxon>Sinorhizobium</taxon>
    </lineage>
</organism>
<feature type="domain" description="Apple" evidence="8">
    <location>
        <begin position="24"/>
        <end position="101"/>
    </location>
</feature>
<dbReference type="Pfam" id="PF11974">
    <property type="entry name" value="bMG3"/>
    <property type="match status" value="1"/>
</dbReference>
<comment type="similarity">
    <text evidence="1">Belongs to the protease inhibitor I39 (alpha-2-macroglobulin) family. Bacterial alpha-2-macroglobulin subfamily.</text>
</comment>
<dbReference type="Pfam" id="PF07678">
    <property type="entry name" value="TED_complement"/>
    <property type="match status" value="1"/>
</dbReference>
<feature type="chain" id="PRO_5015509203" description="Apple domain-containing protein" evidence="7">
    <location>
        <begin position="24"/>
        <end position="1816"/>
    </location>
</feature>
<dbReference type="Pfam" id="PF00024">
    <property type="entry name" value="PAN_1"/>
    <property type="match status" value="1"/>
</dbReference>
<dbReference type="Pfam" id="PF17972">
    <property type="entry name" value="bMG5"/>
    <property type="match status" value="1"/>
</dbReference>
<evidence type="ECO:0000313" key="10">
    <source>
        <dbReference type="Proteomes" id="UP000237511"/>
    </source>
</evidence>
<keyword evidence="5" id="KW-0802">TPR repeat</keyword>
<dbReference type="Gene3D" id="3.50.4.10">
    <property type="entry name" value="Hepatocyte Growth Factor"/>
    <property type="match status" value="1"/>
</dbReference>
<comment type="caution">
    <text evidence="9">The sequence shown here is derived from an EMBL/GenBank/DDBJ whole genome shotgun (WGS) entry which is preliminary data.</text>
</comment>
<dbReference type="InterPro" id="IPR041462">
    <property type="entry name" value="Bact_A2M_MG6"/>
</dbReference>
<keyword evidence="4" id="KW-1015">Disulfide bond</keyword>
<evidence type="ECO:0000256" key="6">
    <source>
        <dbReference type="SAM" id="Coils"/>
    </source>
</evidence>
<keyword evidence="6" id="KW-0175">Coiled coil</keyword>
<dbReference type="Proteomes" id="UP000237511">
    <property type="component" value="Unassembled WGS sequence"/>
</dbReference>
<dbReference type="CDD" id="cd02891">
    <property type="entry name" value="A2M_like"/>
    <property type="match status" value="1"/>
</dbReference>
<dbReference type="GO" id="GO:0006508">
    <property type="term" value="P:proteolysis"/>
    <property type="evidence" value="ECO:0007669"/>
    <property type="project" value="InterPro"/>
</dbReference>
<dbReference type="SUPFAM" id="SSF48239">
    <property type="entry name" value="Terpenoid cyclases/Protein prenyltransferases"/>
    <property type="match status" value="1"/>
</dbReference>
<dbReference type="InterPro" id="IPR041246">
    <property type="entry name" value="Bact_MG10"/>
</dbReference>
<dbReference type="Pfam" id="PF00207">
    <property type="entry name" value="A2M"/>
    <property type="match status" value="1"/>
</dbReference>
<evidence type="ECO:0000259" key="8">
    <source>
        <dbReference type="PROSITE" id="PS50948"/>
    </source>
</evidence>
<dbReference type="Gene3D" id="2.60.40.1930">
    <property type="match status" value="1"/>
</dbReference>
<dbReference type="PROSITE" id="PS50948">
    <property type="entry name" value="PAN"/>
    <property type="match status" value="1"/>
</dbReference>
<dbReference type="SMART" id="SM00223">
    <property type="entry name" value="APPLE"/>
    <property type="match status" value="1"/>
</dbReference>
<dbReference type="EMBL" id="LODU01000012">
    <property type="protein sequence ID" value="POH34424.1"/>
    <property type="molecule type" value="Genomic_DNA"/>
</dbReference>
<proteinExistence type="inferred from homology"/>
<evidence type="ECO:0000256" key="4">
    <source>
        <dbReference type="ARBA" id="ARBA00023157"/>
    </source>
</evidence>
<dbReference type="InterPro" id="IPR051802">
    <property type="entry name" value="YfhM-like"/>
</dbReference>
<dbReference type="InterPro" id="IPR021868">
    <property type="entry name" value="Alpha_2_Macroglob_MG3"/>
</dbReference>
<dbReference type="InterPro" id="IPR041203">
    <property type="entry name" value="Bact_A2M_MG5"/>
</dbReference>
<dbReference type="InterPro" id="IPR008930">
    <property type="entry name" value="Terpenoid_cyclase/PrenylTrfase"/>
</dbReference>
<dbReference type="Gene3D" id="1.50.10.20">
    <property type="match status" value="1"/>
</dbReference>
<dbReference type="SMART" id="SM01419">
    <property type="entry name" value="Thiol-ester_cl"/>
    <property type="match status" value="1"/>
</dbReference>
<dbReference type="PANTHER" id="PTHR40094:SF1">
    <property type="entry name" value="UBIQUITIN DOMAIN-CONTAINING PROTEIN"/>
    <property type="match status" value="1"/>
</dbReference>
<dbReference type="PANTHER" id="PTHR40094">
    <property type="entry name" value="ALPHA-2-MACROGLOBULIN HOMOLOG"/>
    <property type="match status" value="1"/>
</dbReference>
<dbReference type="Gene3D" id="1.25.40.10">
    <property type="entry name" value="Tetratricopeptide repeat domain"/>
    <property type="match status" value="1"/>
</dbReference>
<dbReference type="SMART" id="SM01360">
    <property type="entry name" value="A2M"/>
    <property type="match status" value="1"/>
</dbReference>
<dbReference type="InterPro" id="IPR026284">
    <property type="entry name" value="A2MG_proteobact"/>
</dbReference>
<dbReference type="InterPro" id="IPR019734">
    <property type="entry name" value="TPR_rpt"/>
</dbReference>
<evidence type="ECO:0000256" key="3">
    <source>
        <dbReference type="ARBA" id="ARBA00022737"/>
    </source>
</evidence>
<keyword evidence="2 7" id="KW-0732">Signal</keyword>
<dbReference type="InterPro" id="IPR011626">
    <property type="entry name" value="Alpha-macroglobulin_TED"/>
</dbReference>
<dbReference type="Pfam" id="PF21142">
    <property type="entry name" value="A2M_bMG2"/>
    <property type="match status" value="1"/>
</dbReference>
<dbReference type="InterPro" id="IPR011990">
    <property type="entry name" value="TPR-like_helical_dom_sf"/>
</dbReference>
<dbReference type="GO" id="GO:0004866">
    <property type="term" value="F:endopeptidase inhibitor activity"/>
    <property type="evidence" value="ECO:0007669"/>
    <property type="project" value="InterPro"/>
</dbReference>
<evidence type="ECO:0000256" key="1">
    <source>
        <dbReference type="ARBA" id="ARBA00010556"/>
    </source>
</evidence>
<dbReference type="RefSeq" id="WP_097524573.1">
    <property type="nucleotide sequence ID" value="NZ_LODU01000012.1"/>
</dbReference>
<dbReference type="Pfam" id="PF17962">
    <property type="entry name" value="bMG6"/>
    <property type="match status" value="1"/>
</dbReference>